<dbReference type="SUPFAM" id="SSF55620">
    <property type="entry name" value="Tetrahydrobiopterin biosynthesis enzymes-like"/>
    <property type="match status" value="1"/>
</dbReference>
<evidence type="ECO:0000256" key="7">
    <source>
        <dbReference type="HAMAP-Rule" id="MF_00223"/>
    </source>
</evidence>
<dbReference type="NCBIfam" id="NF006826">
    <property type="entry name" value="PRK09347.1-3"/>
    <property type="match status" value="1"/>
</dbReference>
<dbReference type="InterPro" id="IPR043134">
    <property type="entry name" value="GTP-CH-I_N"/>
</dbReference>
<comment type="pathway">
    <text evidence="2 7">Cofactor biosynthesis; 7,8-dihydroneopterin triphosphate biosynthesis; 7,8-dihydroneopterin triphosphate from GTP: step 1/1.</text>
</comment>
<feature type="domain" description="GTP cyclohydrolase I" evidence="8">
    <location>
        <begin position="6"/>
        <end position="183"/>
    </location>
</feature>
<comment type="catalytic activity">
    <reaction evidence="1 7">
        <text>GTP + H2O = 7,8-dihydroneopterin 3'-triphosphate + formate + H(+)</text>
        <dbReference type="Rhea" id="RHEA:17473"/>
        <dbReference type="ChEBI" id="CHEBI:15377"/>
        <dbReference type="ChEBI" id="CHEBI:15378"/>
        <dbReference type="ChEBI" id="CHEBI:15740"/>
        <dbReference type="ChEBI" id="CHEBI:37565"/>
        <dbReference type="ChEBI" id="CHEBI:58462"/>
        <dbReference type="EC" id="3.5.4.16"/>
    </reaction>
</comment>
<dbReference type="KEGG" id="taci:TDSAC_1725"/>
<evidence type="ECO:0000256" key="6">
    <source>
        <dbReference type="ARBA" id="ARBA00022801"/>
    </source>
</evidence>
<protein>
    <recommendedName>
        <fullName evidence="7">GTP cyclohydrolase 1</fullName>
        <ecNumber evidence="7">3.5.4.16</ecNumber>
    </recommendedName>
    <alternativeName>
        <fullName evidence="7">GTP cyclohydrolase I</fullName>
        <shortName evidence="7">GTP-CH-I</shortName>
    </alternativeName>
</protein>
<dbReference type="PROSITE" id="PS00860">
    <property type="entry name" value="GTP_CYCLOHYDROL_1_2"/>
    <property type="match status" value="1"/>
</dbReference>
<evidence type="ECO:0000313" key="9">
    <source>
        <dbReference type="EMBL" id="AWB11061.1"/>
    </source>
</evidence>
<evidence type="ECO:0000256" key="1">
    <source>
        <dbReference type="ARBA" id="ARBA00001052"/>
    </source>
</evidence>
<dbReference type="UniPathway" id="UPA00848">
    <property type="reaction ID" value="UER00151"/>
</dbReference>
<organism evidence="9 10">
    <name type="scientific">Thermodesulfobium acidiphilum</name>
    <dbReference type="NCBI Taxonomy" id="1794699"/>
    <lineage>
        <taxon>Bacteria</taxon>
        <taxon>Pseudomonadati</taxon>
        <taxon>Thermodesulfobiota</taxon>
        <taxon>Thermodesulfobiia</taxon>
        <taxon>Thermodesulfobiales</taxon>
        <taxon>Thermodesulfobiaceae</taxon>
        <taxon>Thermodesulfobium</taxon>
    </lineage>
</organism>
<accession>A0A2R4W2L8</accession>
<dbReference type="NCBIfam" id="TIGR00063">
    <property type="entry name" value="folE"/>
    <property type="match status" value="1"/>
</dbReference>
<reference evidence="9 10" key="1">
    <citation type="submission" date="2017-04" db="EMBL/GenBank/DDBJ databases">
        <title>Genomic insights into metabolism of Thermodesulfobium acidiphilum.</title>
        <authorList>
            <person name="Toshchakov S.V."/>
            <person name="Frolov E.N."/>
            <person name="Kublanov I.V."/>
            <person name="Samarov N.I."/>
            <person name="Novikov A."/>
            <person name="Lebedinsky A.V."/>
            <person name="Bonch-Osmolovskaya E.A."/>
            <person name="Chernyh N.A."/>
        </authorList>
    </citation>
    <scope>NUCLEOTIDE SEQUENCE [LARGE SCALE GENOMIC DNA]</scope>
    <source>
        <strain evidence="9 10">3127-1</strain>
    </source>
</reference>
<dbReference type="FunFam" id="1.10.286.10:FF:000001">
    <property type="entry name" value="GTP cyclohydrolase 1"/>
    <property type="match status" value="1"/>
</dbReference>
<comment type="similarity">
    <text evidence="3 7">Belongs to the GTP cyclohydrolase I family.</text>
</comment>
<evidence type="ECO:0000313" key="10">
    <source>
        <dbReference type="Proteomes" id="UP000244792"/>
    </source>
</evidence>
<name>A0A2R4W2L8_THEAF</name>
<dbReference type="EMBL" id="CP020921">
    <property type="protein sequence ID" value="AWB11061.1"/>
    <property type="molecule type" value="Genomic_DNA"/>
</dbReference>
<dbReference type="Pfam" id="PF01227">
    <property type="entry name" value="GTP_cyclohydroI"/>
    <property type="match status" value="1"/>
</dbReference>
<dbReference type="GO" id="GO:0006730">
    <property type="term" value="P:one-carbon metabolic process"/>
    <property type="evidence" value="ECO:0007669"/>
    <property type="project" value="UniProtKB-UniRule"/>
</dbReference>
<dbReference type="PROSITE" id="PS00859">
    <property type="entry name" value="GTP_CYCLOHYDROL_1_1"/>
    <property type="match status" value="1"/>
</dbReference>
<keyword evidence="5 7" id="KW-0554">One-carbon metabolism</keyword>
<proteinExistence type="inferred from homology"/>
<evidence type="ECO:0000256" key="4">
    <source>
        <dbReference type="ARBA" id="ARBA00011857"/>
    </source>
</evidence>
<feature type="binding site" evidence="7">
    <location>
        <position position="147"/>
    </location>
    <ligand>
        <name>Zn(2+)</name>
        <dbReference type="ChEBI" id="CHEBI:29105"/>
    </ligand>
</feature>
<dbReference type="NCBIfam" id="NF006825">
    <property type="entry name" value="PRK09347.1-2"/>
    <property type="match status" value="1"/>
</dbReference>
<sequence length="188" mass="20967">MDQEKIKKAVYDILIAIGEDPNREGLKDTPERIARMYEEIFSGINEDPLSVLNVEYHENTDEMVLIKDIPFYSICEHHLIPFIGRAHVAYLPKDGRVVGLSKIARVVDILSKKPQLQERLTSDIAKTIMKGLNPLGVAVVVEAEHLCMSMRGIKKPGHTTVTSALRGAFKASSSTRSEVLSLIFGRLI</sequence>
<dbReference type="InterPro" id="IPR043133">
    <property type="entry name" value="GTP-CH-I_C/QueF"/>
</dbReference>
<dbReference type="Proteomes" id="UP000244792">
    <property type="component" value="Chromosome"/>
</dbReference>
<comment type="subunit">
    <text evidence="7">Homopolymer.</text>
</comment>
<gene>
    <name evidence="7" type="primary">folE</name>
    <name evidence="9" type="ORF">TDSAC_1725</name>
</gene>
<evidence type="ECO:0000256" key="3">
    <source>
        <dbReference type="ARBA" id="ARBA00008085"/>
    </source>
</evidence>
<feature type="binding site" evidence="7">
    <location>
        <position position="78"/>
    </location>
    <ligand>
        <name>Zn(2+)</name>
        <dbReference type="ChEBI" id="CHEBI:29105"/>
    </ligand>
</feature>
<dbReference type="EC" id="3.5.4.16" evidence="7"/>
<dbReference type="Gene3D" id="1.10.286.10">
    <property type="match status" value="1"/>
</dbReference>
<dbReference type="PANTHER" id="PTHR11109">
    <property type="entry name" value="GTP CYCLOHYDROLASE I"/>
    <property type="match status" value="1"/>
</dbReference>
<keyword evidence="7" id="KW-0862">Zinc</keyword>
<dbReference type="GO" id="GO:0046654">
    <property type="term" value="P:tetrahydrofolate biosynthetic process"/>
    <property type="evidence" value="ECO:0007669"/>
    <property type="project" value="UniProtKB-UniRule"/>
</dbReference>
<keyword evidence="7" id="KW-0479">Metal-binding</keyword>
<dbReference type="GO" id="GO:0006729">
    <property type="term" value="P:tetrahydrobiopterin biosynthetic process"/>
    <property type="evidence" value="ECO:0007669"/>
    <property type="project" value="TreeGrafter"/>
</dbReference>
<dbReference type="PANTHER" id="PTHR11109:SF7">
    <property type="entry name" value="GTP CYCLOHYDROLASE 1"/>
    <property type="match status" value="1"/>
</dbReference>
<keyword evidence="6 7" id="KW-0378">Hydrolase</keyword>
<dbReference type="GO" id="GO:0008270">
    <property type="term" value="F:zinc ion binding"/>
    <property type="evidence" value="ECO:0007669"/>
    <property type="project" value="UniProtKB-UniRule"/>
</dbReference>
<evidence type="ECO:0000256" key="5">
    <source>
        <dbReference type="ARBA" id="ARBA00022563"/>
    </source>
</evidence>
<keyword evidence="7" id="KW-0342">GTP-binding</keyword>
<dbReference type="InterPro" id="IPR001474">
    <property type="entry name" value="GTP_CycHdrlase_I"/>
</dbReference>
<dbReference type="GO" id="GO:0005737">
    <property type="term" value="C:cytoplasm"/>
    <property type="evidence" value="ECO:0007669"/>
    <property type="project" value="TreeGrafter"/>
</dbReference>
<feature type="binding site" evidence="7">
    <location>
        <position position="75"/>
    </location>
    <ligand>
        <name>Zn(2+)</name>
        <dbReference type="ChEBI" id="CHEBI:29105"/>
    </ligand>
</feature>
<dbReference type="InterPro" id="IPR020602">
    <property type="entry name" value="GTP_CycHdrlase_I_dom"/>
</dbReference>
<comment type="subunit">
    <text evidence="4">Toroid-shaped homodecamer, composed of two pentamers of five dimers.</text>
</comment>
<dbReference type="GO" id="GO:0003934">
    <property type="term" value="F:GTP cyclohydrolase I activity"/>
    <property type="evidence" value="ECO:0007669"/>
    <property type="project" value="UniProtKB-UniRule"/>
</dbReference>
<dbReference type="AlphaFoldDB" id="A0A2R4W2L8"/>
<dbReference type="FunFam" id="3.30.1130.10:FF:000001">
    <property type="entry name" value="GTP cyclohydrolase 1"/>
    <property type="match status" value="1"/>
</dbReference>
<dbReference type="GO" id="GO:0005525">
    <property type="term" value="F:GTP binding"/>
    <property type="evidence" value="ECO:0007669"/>
    <property type="project" value="UniProtKB-KW"/>
</dbReference>
<keyword evidence="7" id="KW-0547">Nucleotide-binding</keyword>
<evidence type="ECO:0000259" key="8">
    <source>
        <dbReference type="Pfam" id="PF01227"/>
    </source>
</evidence>
<dbReference type="Gene3D" id="3.30.1130.10">
    <property type="match status" value="1"/>
</dbReference>
<evidence type="ECO:0000256" key="2">
    <source>
        <dbReference type="ARBA" id="ARBA00005080"/>
    </source>
</evidence>
<dbReference type="InterPro" id="IPR018234">
    <property type="entry name" value="GTP_CycHdrlase_I_CS"/>
</dbReference>
<dbReference type="HAMAP" id="MF_00223">
    <property type="entry name" value="FolE"/>
    <property type="match status" value="1"/>
</dbReference>
<keyword evidence="10" id="KW-1185">Reference proteome</keyword>